<feature type="site" description="Could be important to modulate the pK values of the two catalytic cysteine residues" evidence="3">
    <location>
        <position position="187"/>
    </location>
</feature>
<feature type="binding site" evidence="3">
    <location>
        <begin position="73"/>
        <end position="74"/>
    </location>
    <ligand>
        <name>substrate</name>
    </ligand>
</feature>
<comment type="pathway">
    <text evidence="3">Amino-acid biosynthesis; L-lysine biosynthesis via DAP pathway; DL-2,6-diaminopimelate from LL-2,6-diaminopimelate: step 1/1.</text>
</comment>
<keyword evidence="3" id="KW-0028">Amino-acid biosynthesis</keyword>
<dbReference type="EC" id="5.1.1.7" evidence="3 4"/>
<dbReference type="KEGG" id="arac:E0W69_004145"/>
<dbReference type="NCBIfam" id="TIGR00652">
    <property type="entry name" value="DapF"/>
    <property type="match status" value="1"/>
</dbReference>
<dbReference type="UniPathway" id="UPA00034">
    <property type="reaction ID" value="UER00025"/>
</dbReference>
<feature type="site" description="Could be important to modulate the pK values of the two catalytic cysteine residues" evidence="3">
    <location>
        <position position="137"/>
    </location>
</feature>
<keyword evidence="3" id="KW-0963">Cytoplasm</keyword>
<dbReference type="GO" id="GO:0009089">
    <property type="term" value="P:lysine biosynthetic process via diaminopimelate"/>
    <property type="evidence" value="ECO:0007669"/>
    <property type="project" value="UniProtKB-UniRule"/>
</dbReference>
<dbReference type="GO" id="GO:0005829">
    <property type="term" value="C:cytosol"/>
    <property type="evidence" value="ECO:0007669"/>
    <property type="project" value="TreeGrafter"/>
</dbReference>
<feature type="binding site" evidence="3">
    <location>
        <position position="13"/>
    </location>
    <ligand>
        <name>substrate</name>
    </ligand>
</feature>
<dbReference type="PANTHER" id="PTHR31689">
    <property type="entry name" value="DIAMINOPIMELATE EPIMERASE, CHLOROPLASTIC"/>
    <property type="match status" value="1"/>
</dbReference>
<dbReference type="GO" id="GO:0008837">
    <property type="term" value="F:diaminopimelate epimerase activity"/>
    <property type="evidence" value="ECO:0007669"/>
    <property type="project" value="UniProtKB-UniRule"/>
</dbReference>
<feature type="binding site" evidence="3">
    <location>
        <begin position="198"/>
        <end position="199"/>
    </location>
    <ligand>
        <name>substrate</name>
    </ligand>
</feature>
<dbReference type="HAMAP" id="MF_00197">
    <property type="entry name" value="DAP_epimerase"/>
    <property type="match status" value="1"/>
</dbReference>
<comment type="catalytic activity">
    <reaction evidence="3">
        <text>(2S,6S)-2,6-diaminopimelate = meso-2,6-diaminopimelate</text>
        <dbReference type="Rhea" id="RHEA:15393"/>
        <dbReference type="ChEBI" id="CHEBI:57609"/>
        <dbReference type="ChEBI" id="CHEBI:57791"/>
        <dbReference type="EC" id="5.1.1.7"/>
    </reaction>
</comment>
<dbReference type="Pfam" id="PF01678">
    <property type="entry name" value="DAP_epimerase"/>
    <property type="match status" value="2"/>
</dbReference>
<keyword evidence="6" id="KW-1185">Reference proteome</keyword>
<accession>A0A5P2FWH8</accession>
<comment type="subcellular location">
    <subcellularLocation>
        <location evidence="3">Cytoplasm</location>
    </subcellularLocation>
</comment>
<feature type="binding site" evidence="3">
    <location>
        <position position="169"/>
    </location>
    <ligand>
        <name>substrate</name>
    </ligand>
</feature>
<dbReference type="InterPro" id="IPR001653">
    <property type="entry name" value="DAP_epimerase_DapF"/>
</dbReference>
<protein>
    <recommendedName>
        <fullName evidence="3 4">Diaminopimelate epimerase</fullName>
        <shortName evidence="3">DAP epimerase</shortName>
        <ecNumber evidence="3 4">5.1.1.7</ecNumber>
    </recommendedName>
    <alternativeName>
        <fullName evidence="3">PLP-independent amino acid racemase</fullName>
    </alternativeName>
</protein>
<keyword evidence="3" id="KW-0457">Lysine biosynthesis</keyword>
<evidence type="ECO:0000256" key="1">
    <source>
        <dbReference type="ARBA" id="ARBA00010219"/>
    </source>
</evidence>
<keyword evidence="2 3" id="KW-0413">Isomerase</keyword>
<evidence type="ECO:0000256" key="2">
    <source>
        <dbReference type="ARBA" id="ARBA00023235"/>
    </source>
</evidence>
<dbReference type="EMBL" id="CP044016">
    <property type="protein sequence ID" value="QES87886.1"/>
    <property type="molecule type" value="Genomic_DNA"/>
</dbReference>
<name>A0A5P2FWH8_9BACT</name>
<dbReference type="Proteomes" id="UP000292424">
    <property type="component" value="Chromosome"/>
</dbReference>
<dbReference type="Gene3D" id="3.10.310.10">
    <property type="entry name" value="Diaminopimelate Epimerase, Chain A, domain 1"/>
    <property type="match status" value="2"/>
</dbReference>
<dbReference type="SUPFAM" id="SSF54506">
    <property type="entry name" value="Diaminopimelate epimerase-like"/>
    <property type="match status" value="2"/>
</dbReference>
<feature type="active site" description="Proton donor" evidence="3">
    <location>
        <position position="72"/>
    </location>
</feature>
<dbReference type="AlphaFoldDB" id="A0A5P2FWH8"/>
<evidence type="ECO:0000313" key="6">
    <source>
        <dbReference type="Proteomes" id="UP000292424"/>
    </source>
</evidence>
<gene>
    <name evidence="3" type="primary">dapF</name>
    <name evidence="5" type="ORF">E0W69_004145</name>
</gene>
<comment type="function">
    <text evidence="3">Catalyzes the stereoinversion of LL-2,6-diaminopimelate (L,L-DAP) to meso-diaminopimelate (meso-DAP), a precursor of L-lysine and an essential component of the bacterial peptidoglycan.</text>
</comment>
<sequence length="263" mass="29415">MKFTFYKFQGTGNDFVMIDNRNGEIKLTNNLIRFLTERKFGIGADGVILLNAKEGYDFSMDYFNPDGSNTFCGNGGRCTVKFASVLGIRKENYKFSAVDGDHEANISDNGWVNLKMKDVDGMKKLFDAWLINTGVPHYVKLVDDVKDLDVYDEGKAIRNSPDFITEGVNVNFVEKESDSDIYVRTYERGVEDETLSCGTGITAAALVVAHNDRGYNRVEVETKGGHLAVEYDKIGEDKFENIWLCGPATLVYSGTIEIPEEDI</sequence>
<feature type="binding site" evidence="3">
    <location>
        <position position="64"/>
    </location>
    <ligand>
        <name>substrate</name>
    </ligand>
</feature>
<proteinExistence type="inferred from homology"/>
<feature type="binding site" evidence="3">
    <location>
        <begin position="187"/>
        <end position="188"/>
    </location>
    <ligand>
        <name>substrate</name>
    </ligand>
</feature>
<evidence type="ECO:0000256" key="3">
    <source>
        <dbReference type="HAMAP-Rule" id="MF_00197"/>
    </source>
</evidence>
<dbReference type="PANTHER" id="PTHR31689:SF0">
    <property type="entry name" value="DIAMINOPIMELATE EPIMERASE"/>
    <property type="match status" value="1"/>
</dbReference>
<reference evidence="5 6" key="1">
    <citation type="submission" date="2019-09" db="EMBL/GenBank/DDBJ databases">
        <title>Complete genome sequence of Arachidicoccus sp. B3-10 isolated from apple orchard soil.</title>
        <authorList>
            <person name="Kim H.S."/>
            <person name="Han K.-I."/>
            <person name="Suh M.K."/>
            <person name="Lee K.C."/>
            <person name="Eom M.K."/>
            <person name="Kim J.-S."/>
            <person name="Kang S.W."/>
            <person name="Sin Y."/>
            <person name="Lee J.-S."/>
        </authorList>
    </citation>
    <scope>NUCLEOTIDE SEQUENCE [LARGE SCALE GENOMIC DNA]</scope>
    <source>
        <strain evidence="5 6">B3-10</strain>
    </source>
</reference>
<comment type="caution">
    <text evidence="3">Lacks conserved residue(s) required for the propagation of feature annotation.</text>
</comment>
<comment type="subunit">
    <text evidence="3">Homodimer.</text>
</comment>
<evidence type="ECO:0000313" key="5">
    <source>
        <dbReference type="EMBL" id="QES87886.1"/>
    </source>
</evidence>
<dbReference type="RefSeq" id="WP_131328773.1">
    <property type="nucleotide sequence ID" value="NZ_CP044016.1"/>
</dbReference>
<comment type="similarity">
    <text evidence="1 3">Belongs to the diaminopimelate epimerase family.</text>
</comment>
<organism evidence="5 6">
    <name type="scientific">Rhizosphaericola mali</name>
    <dbReference type="NCBI Taxonomy" id="2545455"/>
    <lineage>
        <taxon>Bacteria</taxon>
        <taxon>Pseudomonadati</taxon>
        <taxon>Bacteroidota</taxon>
        <taxon>Chitinophagia</taxon>
        <taxon>Chitinophagales</taxon>
        <taxon>Chitinophagaceae</taxon>
        <taxon>Rhizosphaericola</taxon>
    </lineage>
</organism>
<feature type="active site" description="Proton acceptor" evidence="3">
    <location>
        <position position="197"/>
    </location>
</feature>
<dbReference type="OrthoDB" id="9805408at2"/>
<evidence type="ECO:0000256" key="4">
    <source>
        <dbReference type="NCBIfam" id="TIGR00652"/>
    </source>
</evidence>